<gene>
    <name evidence="1" type="ORF">PSYICH_LOCUS7606</name>
</gene>
<dbReference type="OrthoDB" id="6747532at2759"/>
<dbReference type="PANTHER" id="PTHR35385:SF2">
    <property type="entry name" value="PROTEIN B, PUTATIVE-RELATED"/>
    <property type="match status" value="1"/>
</dbReference>
<name>A0A9P0CR79_9CUCU</name>
<keyword evidence="2" id="KW-1185">Reference proteome</keyword>
<protein>
    <recommendedName>
        <fullName evidence="3">SWIM-type domain-containing protein</fullName>
    </recommendedName>
</protein>
<evidence type="ECO:0000313" key="2">
    <source>
        <dbReference type="Proteomes" id="UP001153636"/>
    </source>
</evidence>
<sequence length="640" mass="72939">MDCLPDNYKKFDDKCIVRSNLKSKDDVESAASGIPLGCVLSSSQKADVFRLGVVALFEILPIKVAPSVIITDDDLEENLNDAKKQFEEFSKYPKFTEYVKSMIERIELWLLKDIALERTKAFNLTQLSYFIVNNFECYYKQRLLDVVLNRVTKSTKLRYIHDGKDVLPSSIVKRGNLEFSVTSSKNKDVTYIVDMMSFRCSCYVRYNGKHCKHQAAVAKKENIISCVNTLSLDMKMKLYVVACGENLNHELFLPLQGDNVDILTINQPTRYLSNITTECISINEDEASGSEASGSACTLNVNVPTTKELDDLKEHWKTFCNEILIHLDDNPIELYPAISIFLKNREKCANSNNSLILGLHNSFKYHGTTPKHKRLGIKKGKMISVQPTSAARRKSAMGGKKHSSAVFLQKSVSVDLQLNKAVRDKIKENRSKLFPIVSTIVLCGTQDLALRGKETTDGNFQTLIDFRVESGHTVLADHLKNSSGKAKYISHRVQNEIINICGSVIRKEIIEKINNQNTVAFSLIADETADISGWPNDKQCANYLANSVQDYFKVSFFIPYIDSFLYSINNRLSDENNPSFFLFNLHPENLLKLTKEEYLKSMNDICKLYEIENLKEAQTWHYFWKHKENRIVLSMIDLTY</sequence>
<dbReference type="Proteomes" id="UP001153636">
    <property type="component" value="Chromosome 2"/>
</dbReference>
<dbReference type="EMBL" id="OV651814">
    <property type="protein sequence ID" value="CAH1106859.1"/>
    <property type="molecule type" value="Genomic_DNA"/>
</dbReference>
<dbReference type="PANTHER" id="PTHR35385">
    <property type="entry name" value="PROTEIN B, PUTATIVE-RELATED-RELATED"/>
    <property type="match status" value="1"/>
</dbReference>
<accession>A0A9P0CR79</accession>
<organism evidence="1 2">
    <name type="scientific">Psylliodes chrysocephalus</name>
    <dbReference type="NCBI Taxonomy" id="3402493"/>
    <lineage>
        <taxon>Eukaryota</taxon>
        <taxon>Metazoa</taxon>
        <taxon>Ecdysozoa</taxon>
        <taxon>Arthropoda</taxon>
        <taxon>Hexapoda</taxon>
        <taxon>Insecta</taxon>
        <taxon>Pterygota</taxon>
        <taxon>Neoptera</taxon>
        <taxon>Endopterygota</taxon>
        <taxon>Coleoptera</taxon>
        <taxon>Polyphaga</taxon>
        <taxon>Cucujiformia</taxon>
        <taxon>Chrysomeloidea</taxon>
        <taxon>Chrysomelidae</taxon>
        <taxon>Galerucinae</taxon>
        <taxon>Alticini</taxon>
        <taxon>Psylliodes</taxon>
    </lineage>
</organism>
<evidence type="ECO:0008006" key="3">
    <source>
        <dbReference type="Google" id="ProtNLM"/>
    </source>
</evidence>
<evidence type="ECO:0000313" key="1">
    <source>
        <dbReference type="EMBL" id="CAH1106859.1"/>
    </source>
</evidence>
<reference evidence="1" key="1">
    <citation type="submission" date="2022-01" db="EMBL/GenBank/DDBJ databases">
        <authorList>
            <person name="King R."/>
        </authorList>
    </citation>
    <scope>NUCLEOTIDE SEQUENCE</scope>
</reference>
<dbReference type="AlphaFoldDB" id="A0A9P0CR79"/>
<proteinExistence type="predicted"/>